<feature type="compositionally biased region" description="Low complexity" evidence="1">
    <location>
        <begin position="517"/>
        <end position="532"/>
    </location>
</feature>
<dbReference type="SUPFAM" id="SSF56281">
    <property type="entry name" value="Metallo-hydrolase/oxidoreductase"/>
    <property type="match status" value="1"/>
</dbReference>
<feature type="domain" description="Microtubule-associated protein 1A/B/S-like MBL-like" evidence="3">
    <location>
        <begin position="221"/>
        <end position="479"/>
    </location>
</feature>
<dbReference type="EMBL" id="JAZGQO010000008">
    <property type="protein sequence ID" value="KAK6180193.1"/>
    <property type="molecule type" value="Genomic_DNA"/>
</dbReference>
<feature type="domain" description="Microtubule-associated protein 1B/S N-terminal" evidence="2">
    <location>
        <begin position="23"/>
        <end position="213"/>
    </location>
</feature>
<sequence length="1252" mass="135881">MATEGFTSSSQFGDGSSTPKSAIFIVVGEPSTDEHRDLILAEITKGFKGWDKEVTEVDINDELSQIANRASLGEEGPNGERLIRHSSDNVAVEILINPQTQSVTNSLKSFLILPVQHKFLLFAGHAFQGSGDWVLQDGVFTFKKLTHILNDTEVETALKQQQATTLTMYCSAVGDWNSNISKQEASKVITLNVNPPEKLDSMHGVLQFTTYIGSFVKTSNLTDILPASDVIGNIGFNKPTLYIFPGCQGDSALFGIKGFNLLVNAGFNRKACFWDFTRHLDRIDAVLLTHLGTDNLFGISSVLKRKCLESAHPEIGYIYMNGIDQAKPNGNPKEPSLLINLAEEGNDIIEMSKQLGVVPHPCVRGEKAPTLEPVNLYHKVGHGSLDMYILNPVQDSKELKEFYQQWTKKSTQFGTHQGFPMPNMFSICALLVWKPTNPEEKITRVLFPGNAPQHKIIEGLEKVKNIDVFKHPVCTGKELLKPAAGAKKGTSASSASRTSARPAPAKAAPPAKKEIATKTSPTKTTPRSSPPKATKKDESPRKSPVKTKQADKEKADKPKSSASSSPSKGSASSTSPAKNVTPEITPVEPVAPVIAEPEPIINHVPDTAALVPEIAAGINGSPEPLPSPEQYNAAPLAADVQQTNDYNKQQLADLGIYDEDDDVGSMPIDTLSAQQQQQGSSVDETDEEIPQNLPEPVAVPLQAPVEPDLIQEAAPEKEVCPEVENNVLDDSIQSEPDLVPHGENQEYGDPAVDIPSSPEPNFEDHDYPAIPPGRTAPLPSFSNEPDIVPSAESVQQNIQYGITDDASLRSMGGIREEDEEEAEREDPQNQDNGMAPQTMEDLGIYEDDEGSQDGNDKGDPSSFVYEKDVDLEDEKRAADVRDEGIENDQQEELDHQEVSNIPEAFERDHTPSLEETEASEVKQNGNGALATHDDETDSIDGGTPEVEKGMLDMTGKLESLQEGLPISPADPNKPFESLETEGFNPFHGIDGAATQIVDNGAQKVEEFDPLKQWGEPMGLPSPPPPGAAATDKNAKPKPAAAKKTDVKKPSSAPAKRATPTARPSSAASKTNGVDKKADTKKPATNAADKKPASKTRPATAPAKSDTAKTKAAPARRPATATSRASPAPVKLPPLPALTPFYVDLTYVPNHGESNYCDVEFFKRIRARHYVLSALTPNPEILNALLEAKPTWDNKDTEVMVIPTYDNETLRHWMGLNKEKLSQLKIDVAPSASRCFIQLQDHEANCSAYRLEF</sequence>
<organism evidence="4 5">
    <name type="scientific">Patella caerulea</name>
    <name type="common">Rayed Mediterranean limpet</name>
    <dbReference type="NCBI Taxonomy" id="87958"/>
    <lineage>
        <taxon>Eukaryota</taxon>
        <taxon>Metazoa</taxon>
        <taxon>Spiralia</taxon>
        <taxon>Lophotrochozoa</taxon>
        <taxon>Mollusca</taxon>
        <taxon>Gastropoda</taxon>
        <taxon>Patellogastropoda</taxon>
        <taxon>Patelloidea</taxon>
        <taxon>Patellidae</taxon>
        <taxon>Patella</taxon>
    </lineage>
</organism>
<keyword evidence="5" id="KW-1185">Reference proteome</keyword>
<dbReference type="GO" id="GO:0016358">
    <property type="term" value="P:dendrite development"/>
    <property type="evidence" value="ECO:0007669"/>
    <property type="project" value="TreeGrafter"/>
</dbReference>
<feature type="compositionally biased region" description="Basic and acidic residues" evidence="1">
    <location>
        <begin position="1072"/>
        <end position="1091"/>
    </location>
</feature>
<dbReference type="AlphaFoldDB" id="A0AAN8PQJ8"/>
<feature type="compositionally biased region" description="Low complexity" evidence="1">
    <location>
        <begin position="1049"/>
        <end position="1068"/>
    </location>
</feature>
<gene>
    <name evidence="4" type="ORF">SNE40_012387</name>
</gene>
<feature type="region of interest" description="Disordered" evidence="1">
    <location>
        <begin position="658"/>
        <end position="698"/>
    </location>
</feature>
<feature type="region of interest" description="Disordered" evidence="1">
    <location>
        <begin position="962"/>
        <end position="1130"/>
    </location>
</feature>
<dbReference type="PANTHER" id="PTHR13843:SF12">
    <property type="entry name" value="ATPASE F1_V1_A1 COMPLEX ALPHA_BETA SUBUNIT NUCLEOTIDE-BINDING DOMAIN-CONTAINING PROTEIN"/>
    <property type="match status" value="1"/>
</dbReference>
<dbReference type="GO" id="GO:0007409">
    <property type="term" value="P:axonogenesis"/>
    <property type="evidence" value="ECO:0007669"/>
    <property type="project" value="TreeGrafter"/>
</dbReference>
<proteinExistence type="predicted"/>
<name>A0AAN8PQJ8_PATCE</name>
<dbReference type="InterPro" id="IPR056617">
    <property type="entry name" value="MAP1B/S_N"/>
</dbReference>
<dbReference type="GO" id="GO:0005874">
    <property type="term" value="C:microtubule"/>
    <property type="evidence" value="ECO:0007669"/>
    <property type="project" value="InterPro"/>
</dbReference>
<dbReference type="PANTHER" id="PTHR13843">
    <property type="entry name" value="MICROTUBULE-ASSOCIATED PROTEIN"/>
    <property type="match status" value="1"/>
</dbReference>
<feature type="compositionally biased region" description="Basic and acidic residues" evidence="1">
    <location>
        <begin position="548"/>
        <end position="559"/>
    </location>
</feature>
<evidence type="ECO:0000313" key="4">
    <source>
        <dbReference type="EMBL" id="KAK6180193.1"/>
    </source>
</evidence>
<dbReference type="GO" id="GO:0008017">
    <property type="term" value="F:microtubule binding"/>
    <property type="evidence" value="ECO:0007669"/>
    <property type="project" value="InterPro"/>
</dbReference>
<dbReference type="GO" id="GO:0003779">
    <property type="term" value="F:actin binding"/>
    <property type="evidence" value="ECO:0007669"/>
    <property type="project" value="TreeGrafter"/>
</dbReference>
<feature type="region of interest" description="Disordered" evidence="1">
    <location>
        <begin position="728"/>
        <end position="948"/>
    </location>
</feature>
<dbReference type="GO" id="GO:0000226">
    <property type="term" value="P:microtubule cytoskeleton organization"/>
    <property type="evidence" value="ECO:0007669"/>
    <property type="project" value="InterPro"/>
</dbReference>
<comment type="caution">
    <text evidence="4">The sequence shown here is derived from an EMBL/GenBank/DDBJ whole genome shotgun (WGS) entry which is preliminary data.</text>
</comment>
<dbReference type="GO" id="GO:0005829">
    <property type="term" value="C:cytosol"/>
    <property type="evidence" value="ECO:0007669"/>
    <property type="project" value="TreeGrafter"/>
</dbReference>
<feature type="region of interest" description="Disordered" evidence="1">
    <location>
        <begin position="482"/>
        <end position="591"/>
    </location>
</feature>
<feature type="compositionally biased region" description="Basic and acidic residues" evidence="1">
    <location>
        <begin position="854"/>
        <end position="884"/>
    </location>
</feature>
<evidence type="ECO:0008006" key="6">
    <source>
        <dbReference type="Google" id="ProtNLM"/>
    </source>
</evidence>
<dbReference type="GO" id="GO:0005875">
    <property type="term" value="C:microtubule associated complex"/>
    <property type="evidence" value="ECO:0007669"/>
    <property type="project" value="TreeGrafter"/>
</dbReference>
<reference evidence="4 5" key="1">
    <citation type="submission" date="2024-01" db="EMBL/GenBank/DDBJ databases">
        <title>The genome of the rayed Mediterranean limpet Patella caerulea (Linnaeus, 1758).</title>
        <authorList>
            <person name="Anh-Thu Weber A."/>
            <person name="Halstead-Nussloch G."/>
        </authorList>
    </citation>
    <scope>NUCLEOTIDE SEQUENCE [LARGE SCALE GENOMIC DNA]</scope>
    <source>
        <strain evidence="4">AATW-2023a</strain>
        <tissue evidence="4">Whole specimen</tissue>
    </source>
</reference>
<dbReference type="InterPro" id="IPR057480">
    <property type="entry name" value="MAP1A/B/S-like_MBL"/>
</dbReference>
<feature type="compositionally biased region" description="Low complexity" evidence="1">
    <location>
        <begin position="482"/>
        <end position="510"/>
    </location>
</feature>
<dbReference type="GO" id="GO:0030425">
    <property type="term" value="C:dendrite"/>
    <property type="evidence" value="ECO:0007669"/>
    <property type="project" value="TreeGrafter"/>
</dbReference>
<evidence type="ECO:0000259" key="3">
    <source>
        <dbReference type="Pfam" id="PF25281"/>
    </source>
</evidence>
<dbReference type="GO" id="GO:0031114">
    <property type="term" value="P:regulation of microtubule depolymerization"/>
    <property type="evidence" value="ECO:0007669"/>
    <property type="project" value="TreeGrafter"/>
</dbReference>
<dbReference type="Pfam" id="PF25281">
    <property type="entry name" value="MBL_MAP1B"/>
    <property type="match status" value="1"/>
</dbReference>
<dbReference type="GO" id="GO:0045202">
    <property type="term" value="C:synapse"/>
    <property type="evidence" value="ECO:0007669"/>
    <property type="project" value="TreeGrafter"/>
</dbReference>
<dbReference type="InterPro" id="IPR036866">
    <property type="entry name" value="RibonucZ/Hydroxyglut_hydro"/>
</dbReference>
<evidence type="ECO:0000313" key="5">
    <source>
        <dbReference type="Proteomes" id="UP001347796"/>
    </source>
</evidence>
<accession>A0AAN8PQJ8</accession>
<evidence type="ECO:0000256" key="1">
    <source>
        <dbReference type="SAM" id="MobiDB-lite"/>
    </source>
</evidence>
<feature type="compositionally biased region" description="Polar residues" evidence="1">
    <location>
        <begin position="671"/>
        <end position="682"/>
    </location>
</feature>
<dbReference type="Gene3D" id="3.60.15.10">
    <property type="entry name" value="Ribonuclease Z/Hydroxyacylglutathione hydrolase-like"/>
    <property type="match status" value="1"/>
</dbReference>
<dbReference type="Pfam" id="PF23415">
    <property type="entry name" value="MAPB1_N"/>
    <property type="match status" value="1"/>
</dbReference>
<dbReference type="Proteomes" id="UP001347796">
    <property type="component" value="Unassembled WGS sequence"/>
</dbReference>
<feature type="compositionally biased region" description="Low complexity" evidence="1">
    <location>
        <begin position="1109"/>
        <end position="1128"/>
    </location>
</feature>
<dbReference type="GO" id="GO:0043025">
    <property type="term" value="C:neuronal cell body"/>
    <property type="evidence" value="ECO:0007669"/>
    <property type="project" value="TreeGrafter"/>
</dbReference>
<protein>
    <recommendedName>
        <fullName evidence="6">Microtubule-associated protein futsch</fullName>
    </recommendedName>
</protein>
<feature type="compositionally biased region" description="Low complexity" evidence="1">
    <location>
        <begin position="1027"/>
        <end position="1041"/>
    </location>
</feature>
<evidence type="ECO:0000259" key="2">
    <source>
        <dbReference type="Pfam" id="PF23415"/>
    </source>
</evidence>
<feature type="compositionally biased region" description="Low complexity" evidence="1">
    <location>
        <begin position="560"/>
        <end position="591"/>
    </location>
</feature>
<dbReference type="InterPro" id="IPR026074">
    <property type="entry name" value="MAP1"/>
</dbReference>